<dbReference type="EMBL" id="CAICTM010001565">
    <property type="protein sequence ID" value="CAB9524671.1"/>
    <property type="molecule type" value="Genomic_DNA"/>
</dbReference>
<dbReference type="GO" id="GO:0031418">
    <property type="term" value="F:L-ascorbic acid binding"/>
    <property type="evidence" value="ECO:0007669"/>
    <property type="project" value="UniProtKB-KW"/>
</dbReference>
<keyword evidence="1" id="KW-0847">Vitamin C</keyword>
<dbReference type="OrthoDB" id="45785at2759"/>
<feature type="region of interest" description="Disordered" evidence="2">
    <location>
        <begin position="292"/>
        <end position="317"/>
    </location>
</feature>
<accession>A0A9N8ESG8</accession>
<dbReference type="Gene3D" id="2.60.120.620">
    <property type="entry name" value="q2cbj1_9rhob like domain"/>
    <property type="match status" value="1"/>
</dbReference>
<gene>
    <name evidence="4" type="ORF">SEMRO_1567_G282980.1</name>
</gene>
<evidence type="ECO:0000256" key="2">
    <source>
        <dbReference type="SAM" id="MobiDB-lite"/>
    </source>
</evidence>
<feature type="signal peptide" evidence="3">
    <location>
        <begin position="1"/>
        <end position="21"/>
    </location>
</feature>
<name>A0A9N8ESG8_9STRA</name>
<feature type="chain" id="PRO_5040150964" evidence="3">
    <location>
        <begin position="22"/>
        <end position="393"/>
    </location>
</feature>
<sequence length="393" mass="45120">MAPIFPVGIVLALIAVMTVRYQNVQEQQQMSATDIKSTQGNITTATIVSGALEKAREIRPPAISVTKGGEYEHGEFWGDQDPVIKAAWEEWWNQQETHLPDLLDPKYEMMDASLAQAIQQLRKRPSEENEDQLRQLFQPIVTNQVYQIPFLTPRGVQLLRQHLDAASYYYNDRKRHNNQTQEDNIDNVLIEAAGIPTRRPNGMNRYGVIIDPNIEGAVSYPGINTWMQQLVDEFVRPLLRMLFPQLTSRHHPEDDCESYAFTIRYHPEEDMELKEHSDASVYTININLNLAETTTSNRDNNQKKSTQQQSTRPSEQYKGSSLYFLDPVTGSQRHVSFAPGTAVLHRGLIRHAALPIQEGERHNLVIWLFGRHGYVRFGEYPKIERLTVADRWG</sequence>
<dbReference type="PANTHER" id="PTHR24014">
    <property type="entry name" value="2-OXOGLUTARATE AND IRON-DEPENDENT OXYGENASE DOMAIN-CONTAINING PROTEIN 2"/>
    <property type="match status" value="1"/>
</dbReference>
<organism evidence="4 5">
    <name type="scientific">Seminavis robusta</name>
    <dbReference type="NCBI Taxonomy" id="568900"/>
    <lineage>
        <taxon>Eukaryota</taxon>
        <taxon>Sar</taxon>
        <taxon>Stramenopiles</taxon>
        <taxon>Ochrophyta</taxon>
        <taxon>Bacillariophyta</taxon>
        <taxon>Bacillariophyceae</taxon>
        <taxon>Bacillariophycidae</taxon>
        <taxon>Naviculales</taxon>
        <taxon>Naviculaceae</taxon>
        <taxon>Seminavis</taxon>
    </lineage>
</organism>
<evidence type="ECO:0000256" key="3">
    <source>
        <dbReference type="SAM" id="SignalP"/>
    </source>
</evidence>
<proteinExistence type="predicted"/>
<keyword evidence="5" id="KW-1185">Reference proteome</keyword>
<reference evidence="4" key="1">
    <citation type="submission" date="2020-06" db="EMBL/GenBank/DDBJ databases">
        <authorList>
            <consortium name="Plant Systems Biology data submission"/>
        </authorList>
    </citation>
    <scope>NUCLEOTIDE SEQUENCE</scope>
    <source>
        <strain evidence="4">D6</strain>
    </source>
</reference>
<evidence type="ECO:0000256" key="1">
    <source>
        <dbReference type="ARBA" id="ARBA00022896"/>
    </source>
</evidence>
<dbReference type="Proteomes" id="UP001153069">
    <property type="component" value="Unassembled WGS sequence"/>
</dbReference>
<dbReference type="AlphaFoldDB" id="A0A9N8ESG8"/>
<evidence type="ECO:0000313" key="4">
    <source>
        <dbReference type="EMBL" id="CAB9524671.1"/>
    </source>
</evidence>
<evidence type="ECO:0000313" key="5">
    <source>
        <dbReference type="Proteomes" id="UP001153069"/>
    </source>
</evidence>
<protein>
    <submittedName>
        <fullName evidence="4">Inherit from bactNOG: 2og-fe(Ii) oxygenase</fullName>
    </submittedName>
</protein>
<dbReference type="PANTHER" id="PTHR24014:SF4">
    <property type="entry name" value="2-OXOGLUTARATE AND IRON-DEPENDENT OXYGENASE DOMAIN-CONTAINING PROTEIN 2"/>
    <property type="match status" value="1"/>
</dbReference>
<comment type="caution">
    <text evidence="4">The sequence shown here is derived from an EMBL/GenBank/DDBJ whole genome shotgun (WGS) entry which is preliminary data.</text>
</comment>
<keyword evidence="3" id="KW-0732">Signal</keyword>